<comment type="caution">
    <text evidence="1">The sequence shown here is derived from an EMBL/GenBank/DDBJ whole genome shotgun (WGS) entry which is preliminary data.</text>
</comment>
<organism evidence="1">
    <name type="scientific">Schlesneria paludicola</name>
    <dbReference type="NCBI Taxonomy" id="360056"/>
    <lineage>
        <taxon>Bacteria</taxon>
        <taxon>Pseudomonadati</taxon>
        <taxon>Planctomycetota</taxon>
        <taxon>Planctomycetia</taxon>
        <taxon>Planctomycetales</taxon>
        <taxon>Planctomycetaceae</taxon>
        <taxon>Schlesneria</taxon>
    </lineage>
</organism>
<proteinExistence type="predicted"/>
<evidence type="ECO:0000313" key="1">
    <source>
        <dbReference type="EMBL" id="HEN15733.1"/>
    </source>
</evidence>
<protein>
    <submittedName>
        <fullName evidence="1">Uncharacterized protein</fullName>
    </submittedName>
</protein>
<name>A0A7C2P3Q9_9PLAN</name>
<dbReference type="EMBL" id="DSOK01000275">
    <property type="protein sequence ID" value="HEN15733.1"/>
    <property type="molecule type" value="Genomic_DNA"/>
</dbReference>
<reference evidence="1" key="1">
    <citation type="journal article" date="2020" name="mSystems">
        <title>Genome- and Community-Level Interaction Insights into Carbon Utilization and Element Cycling Functions of Hydrothermarchaeota in Hydrothermal Sediment.</title>
        <authorList>
            <person name="Zhou Z."/>
            <person name="Liu Y."/>
            <person name="Xu W."/>
            <person name="Pan J."/>
            <person name="Luo Z.H."/>
            <person name="Li M."/>
        </authorList>
    </citation>
    <scope>NUCLEOTIDE SEQUENCE [LARGE SCALE GENOMIC DNA]</scope>
    <source>
        <strain evidence="1">SpSt-339</strain>
    </source>
</reference>
<gene>
    <name evidence="1" type="ORF">ENQ76_09740</name>
</gene>
<accession>A0A7C2P3Q9</accession>
<dbReference type="AlphaFoldDB" id="A0A7C2P3Q9"/>
<sequence length="96" mass="11042">MARAAALRSVDDLRRYVHDKLCQHENLVPEQFALQEIRLTRGGQPCGLQFVLNGPRNVRLGAVWASDHNQLYFYDARGRRFGKEQLPEHIRATKAV</sequence>